<dbReference type="OrthoDB" id="9811471at2"/>
<dbReference type="GO" id="GO:0003824">
    <property type="term" value="F:catalytic activity"/>
    <property type="evidence" value="ECO:0007669"/>
    <property type="project" value="InterPro"/>
</dbReference>
<accession>F5L3R4</accession>
<evidence type="ECO:0000313" key="5">
    <source>
        <dbReference type="Proteomes" id="UP000010716"/>
    </source>
</evidence>
<dbReference type="InterPro" id="IPR036928">
    <property type="entry name" value="AS_sf"/>
</dbReference>
<gene>
    <name evidence="3" type="ORF">CathTA2_0425</name>
    <name evidence="4" type="ORF">HUR95_08010</name>
</gene>
<evidence type="ECO:0000256" key="1">
    <source>
        <dbReference type="ARBA" id="ARBA00009199"/>
    </source>
</evidence>
<dbReference type="Proteomes" id="UP000010716">
    <property type="component" value="Unassembled WGS sequence"/>
</dbReference>
<dbReference type="InterPro" id="IPR023631">
    <property type="entry name" value="Amidase_dom"/>
</dbReference>
<dbReference type="EMBL" id="CP082237">
    <property type="protein sequence ID" value="QZT35149.1"/>
    <property type="molecule type" value="Genomic_DNA"/>
</dbReference>
<dbReference type="Proteomes" id="UP000825179">
    <property type="component" value="Chromosome"/>
</dbReference>
<reference evidence="3 5" key="1">
    <citation type="journal article" date="2011" name="J. Bacteriol.">
        <title>Draft genome sequence of the thermoalkaliphilic Caldalkalibacillus thermarum strain TA2.A1.</title>
        <authorList>
            <person name="Kalamorz F."/>
            <person name="Keis S."/>
            <person name="McMillan D.G."/>
            <person name="Olsson K."/>
            <person name="Stanton J.A."/>
            <person name="Stockwell P."/>
            <person name="Black M.A."/>
            <person name="Klingeman D.M."/>
            <person name="Land M.L."/>
            <person name="Han C.S."/>
            <person name="Martin S.L."/>
            <person name="Becher S.A."/>
            <person name="Peddie C.J."/>
            <person name="Morgan H.W."/>
            <person name="Matthies D."/>
            <person name="Preiss L."/>
            <person name="Meier T."/>
            <person name="Brown S.D."/>
            <person name="Cook G.M."/>
        </authorList>
    </citation>
    <scope>NUCLEOTIDE SEQUENCE [LARGE SCALE GENOMIC DNA]</scope>
    <source>
        <strain evidence="3 5">TA2.A1</strain>
    </source>
</reference>
<dbReference type="InterPro" id="IPR000120">
    <property type="entry name" value="Amidase"/>
</dbReference>
<dbReference type="PANTHER" id="PTHR11895">
    <property type="entry name" value="TRANSAMIDASE"/>
    <property type="match status" value="1"/>
</dbReference>
<dbReference type="eggNOG" id="COG0154">
    <property type="taxonomic scope" value="Bacteria"/>
</dbReference>
<dbReference type="PROSITE" id="PS00571">
    <property type="entry name" value="AMIDASES"/>
    <property type="match status" value="1"/>
</dbReference>
<dbReference type="KEGG" id="cthu:HUR95_08010"/>
<name>F5L3R4_CALTT</name>
<keyword evidence="6" id="KW-1185">Reference proteome</keyword>
<protein>
    <submittedName>
        <fullName evidence="3">Amidase</fullName>
    </submittedName>
</protein>
<dbReference type="Pfam" id="PF01425">
    <property type="entry name" value="Amidase"/>
    <property type="match status" value="1"/>
</dbReference>
<dbReference type="RefSeq" id="WP_007502615.1">
    <property type="nucleotide sequence ID" value="NZ_AFCE01000055.1"/>
</dbReference>
<sequence>MDTSLLELDALAQAELVRNKQIHPEELLEAYLKRFEQLNPRLNAVITPMVDEARQMIREGLPPGPFQGVPILLKDSGVAYPGVPLSSGSAMLKRYVPTYESELVTRYKQAGLVIVGKTNTPEFGLLATTEPLAFGPTLNPWDGARSAGGSSGGAAAAVAVGMVPMAHASDGGGSIRIPAAACGVFGFKPTRGRTPLGPAVGDVMNGLVSHHAVTRSVRDSAALLDATAGPAPGDPYWAPPVTRPYLQETKRTPGRLRLAFTLRSPFGHPIHEECIKAVQRAAKLCQELGHEVEESMPDIDYEAYKDAFLTIWKVGCAFSVESLAQASGCRPAENMIEPLTRALWEAGKRISGDQYLSAVTVLQRLARQVAHFFSRYDVWLTPTMAEPPVPLGTFDSSSTDPDKVINRGFHYVPFTPLANATGQPAMSVPLYWSSSGLPIGTHFIGRFGDEATLFRLAAQLEQAAPWSNRFPPCLVM</sequence>
<reference evidence="4 6" key="2">
    <citation type="journal article" date="2020" name="Extremophiles">
        <title>Genomic analysis of Caldalkalibacillus thermarum TA2.A1 reveals aerobic alkaliphilic metabolism and evolutionary hallmarks linking alkaliphilic bacteria and plant life.</title>
        <authorList>
            <person name="de Jong S.I."/>
            <person name="van den Broek M.A."/>
            <person name="Merkel A.Y."/>
            <person name="de la Torre Cortes P."/>
            <person name="Kalamorz F."/>
            <person name="Cook G.M."/>
            <person name="van Loosdrecht M.C.M."/>
            <person name="McMillan D.G.G."/>
        </authorList>
    </citation>
    <scope>NUCLEOTIDE SEQUENCE [LARGE SCALE GENOMIC DNA]</scope>
    <source>
        <strain evidence="4 6">TA2.A1</strain>
    </source>
</reference>
<dbReference type="Gene3D" id="3.90.1300.10">
    <property type="entry name" value="Amidase signature (AS) domain"/>
    <property type="match status" value="1"/>
</dbReference>
<dbReference type="SUPFAM" id="SSF75304">
    <property type="entry name" value="Amidase signature (AS) enzymes"/>
    <property type="match status" value="1"/>
</dbReference>
<organism evidence="3 5">
    <name type="scientific">Caldalkalibacillus thermarum (strain TA2.A1)</name>
    <dbReference type="NCBI Taxonomy" id="986075"/>
    <lineage>
        <taxon>Bacteria</taxon>
        <taxon>Bacillati</taxon>
        <taxon>Bacillota</taxon>
        <taxon>Bacilli</taxon>
        <taxon>Bacillales</taxon>
        <taxon>Bacillaceae</taxon>
        <taxon>Caldalkalibacillus</taxon>
    </lineage>
</organism>
<evidence type="ECO:0000313" key="3">
    <source>
        <dbReference type="EMBL" id="EGL84022.1"/>
    </source>
</evidence>
<comment type="similarity">
    <text evidence="1">Belongs to the amidase family.</text>
</comment>
<proteinExistence type="inferred from homology"/>
<dbReference type="InterPro" id="IPR020556">
    <property type="entry name" value="Amidase_CS"/>
</dbReference>
<evidence type="ECO:0000259" key="2">
    <source>
        <dbReference type="Pfam" id="PF01425"/>
    </source>
</evidence>
<evidence type="ECO:0000313" key="4">
    <source>
        <dbReference type="EMBL" id="QZT35149.1"/>
    </source>
</evidence>
<reference evidence="4" key="3">
    <citation type="submission" date="2021-08" db="EMBL/GenBank/DDBJ databases">
        <authorList>
            <person name="de Jong S."/>
            <person name="van den Broek M."/>
            <person name="Merkel A."/>
            <person name="de la Torre Cortes P."/>
            <person name="Kalamorz F."/>
            <person name="Cook G."/>
            <person name="van Loosdrecht M."/>
            <person name="McMillan D."/>
        </authorList>
    </citation>
    <scope>NUCLEOTIDE SEQUENCE</scope>
    <source>
        <strain evidence="4">TA2.A1</strain>
    </source>
</reference>
<dbReference type="PANTHER" id="PTHR11895:SF7">
    <property type="entry name" value="GLUTAMYL-TRNA(GLN) AMIDOTRANSFERASE SUBUNIT A, MITOCHONDRIAL"/>
    <property type="match status" value="1"/>
</dbReference>
<feature type="domain" description="Amidase" evidence="2">
    <location>
        <begin position="26"/>
        <end position="453"/>
    </location>
</feature>
<dbReference type="AlphaFoldDB" id="F5L3R4"/>
<dbReference type="EMBL" id="AFCE01000055">
    <property type="protein sequence ID" value="EGL84022.1"/>
    <property type="molecule type" value="Genomic_DNA"/>
</dbReference>
<evidence type="ECO:0000313" key="6">
    <source>
        <dbReference type="Proteomes" id="UP000825179"/>
    </source>
</evidence>